<gene>
    <name evidence="1" type="ORF">EJ08DRAFT_600866</name>
</gene>
<evidence type="ECO:0000313" key="2">
    <source>
        <dbReference type="Proteomes" id="UP000800235"/>
    </source>
</evidence>
<evidence type="ECO:0000313" key="1">
    <source>
        <dbReference type="EMBL" id="KAF2415791.1"/>
    </source>
</evidence>
<dbReference type="Gene3D" id="3.20.20.140">
    <property type="entry name" value="Metal-dependent hydrolases"/>
    <property type="match status" value="1"/>
</dbReference>
<dbReference type="InterPro" id="IPR011059">
    <property type="entry name" value="Metal-dep_hydrolase_composite"/>
</dbReference>
<dbReference type="AlphaFoldDB" id="A0A9P4TSF1"/>
<dbReference type="SUPFAM" id="SSF51338">
    <property type="entry name" value="Composite domain of metallo-dependent hydrolases"/>
    <property type="match status" value="1"/>
</dbReference>
<reference evidence="1" key="1">
    <citation type="journal article" date="2020" name="Stud. Mycol.">
        <title>101 Dothideomycetes genomes: a test case for predicting lifestyles and emergence of pathogens.</title>
        <authorList>
            <person name="Haridas S."/>
            <person name="Albert R."/>
            <person name="Binder M."/>
            <person name="Bloem J."/>
            <person name="Labutti K."/>
            <person name="Salamov A."/>
            <person name="Andreopoulos B."/>
            <person name="Baker S."/>
            <person name="Barry K."/>
            <person name="Bills G."/>
            <person name="Bluhm B."/>
            <person name="Cannon C."/>
            <person name="Castanera R."/>
            <person name="Culley D."/>
            <person name="Daum C."/>
            <person name="Ezra D."/>
            <person name="Gonzalez J."/>
            <person name="Henrissat B."/>
            <person name="Kuo A."/>
            <person name="Liang C."/>
            <person name="Lipzen A."/>
            <person name="Lutzoni F."/>
            <person name="Magnuson J."/>
            <person name="Mondo S."/>
            <person name="Nolan M."/>
            <person name="Ohm R."/>
            <person name="Pangilinan J."/>
            <person name="Park H.-J."/>
            <person name="Ramirez L."/>
            <person name="Alfaro M."/>
            <person name="Sun H."/>
            <person name="Tritt A."/>
            <person name="Yoshinaga Y."/>
            <person name="Zwiers L.-H."/>
            <person name="Turgeon B."/>
            <person name="Goodwin S."/>
            <person name="Spatafora J."/>
            <person name="Crous P."/>
            <person name="Grigoriev I."/>
        </authorList>
    </citation>
    <scope>NUCLEOTIDE SEQUENCE</scope>
    <source>
        <strain evidence="1">CBS 130266</strain>
    </source>
</reference>
<dbReference type="InterPro" id="IPR032466">
    <property type="entry name" value="Metal_Hydrolase"/>
</dbReference>
<dbReference type="InterPro" id="IPR052349">
    <property type="entry name" value="Metallo-hydrolase_Enzymes"/>
</dbReference>
<dbReference type="PANTHER" id="PTHR32027">
    <property type="entry name" value="CYTOSINE DEAMINASE"/>
    <property type="match status" value="1"/>
</dbReference>
<sequence>MLSDYTIANQDSGTTELAQGRLDSLITISGAKLPRRPLLWDVSISNGKIASIDPHHFNRPDVVHKPGTLEANGRLLAPSLCHAHIHLDKCFLLQDSKFSDLEIVKGDFQEAMTLTTKAKARFEKSDLFRRGRQVVVESINYGVTSMRAFVEVDGDVMFKCLDVGLQLKKEFAERCEIQICAFAQLPLYSGEDDGDLIRKLMEEAASRDGVDVLGSTPYVEDSEFKEKENVRWISNLALSRSKFLDLHLDYHLDITKKPLTGYVFDLLRRSNWKEYEGKAITLGHCTRLTHLKPEEWRRLKQEIGELPVSFVGLPTSDLFMMRTKEGYRGTLHVPDMIYKYGFQAAIAINNVGNAFTPQGNCDPLSVASLCVGLYCTGTKSNTELLYDCVSSRAKQVVGLPSSSLDLKVGEPADFVLFEKAFSKLRTRKSIAEVVYDPIPGRITIRNGKVTNG</sequence>
<dbReference type="GO" id="GO:0016814">
    <property type="term" value="F:hydrolase activity, acting on carbon-nitrogen (but not peptide) bonds, in cyclic amidines"/>
    <property type="evidence" value="ECO:0007669"/>
    <property type="project" value="TreeGrafter"/>
</dbReference>
<dbReference type="EMBL" id="MU007182">
    <property type="protein sequence ID" value="KAF2415791.1"/>
    <property type="molecule type" value="Genomic_DNA"/>
</dbReference>
<dbReference type="Proteomes" id="UP000800235">
    <property type="component" value="Unassembled WGS sequence"/>
</dbReference>
<organism evidence="1 2">
    <name type="scientific">Tothia fuscella</name>
    <dbReference type="NCBI Taxonomy" id="1048955"/>
    <lineage>
        <taxon>Eukaryota</taxon>
        <taxon>Fungi</taxon>
        <taxon>Dikarya</taxon>
        <taxon>Ascomycota</taxon>
        <taxon>Pezizomycotina</taxon>
        <taxon>Dothideomycetes</taxon>
        <taxon>Pleosporomycetidae</taxon>
        <taxon>Venturiales</taxon>
        <taxon>Cylindrosympodiaceae</taxon>
        <taxon>Tothia</taxon>
    </lineage>
</organism>
<keyword evidence="2" id="KW-1185">Reference proteome</keyword>
<dbReference type="PANTHER" id="PTHR32027:SF0">
    <property type="entry name" value="CYTOSINE DEAMINASE"/>
    <property type="match status" value="1"/>
</dbReference>
<dbReference type="OrthoDB" id="10266980at2759"/>
<proteinExistence type="predicted"/>
<protein>
    <submittedName>
        <fullName evidence="1">Cytosine deaminase protein-like protein</fullName>
    </submittedName>
</protein>
<name>A0A9P4TSF1_9PEZI</name>
<accession>A0A9P4TSF1</accession>
<dbReference type="SUPFAM" id="SSF51556">
    <property type="entry name" value="Metallo-dependent hydrolases"/>
    <property type="match status" value="1"/>
</dbReference>
<comment type="caution">
    <text evidence="1">The sequence shown here is derived from an EMBL/GenBank/DDBJ whole genome shotgun (WGS) entry which is preliminary data.</text>
</comment>